<dbReference type="PANTHER" id="PTHR30135">
    <property type="entry name" value="UNCHARACTERIZED PROTEIN YVCK-RELATED"/>
    <property type="match status" value="1"/>
</dbReference>
<evidence type="ECO:0000256" key="1">
    <source>
        <dbReference type="ARBA" id="ARBA00022490"/>
    </source>
</evidence>
<dbReference type="HAMAP" id="MF_00973">
    <property type="entry name" value="Gluconeogen_factor"/>
    <property type="match status" value="1"/>
</dbReference>
<keyword evidence="3" id="KW-0812">Transmembrane</keyword>
<sequence length="436" mass="48551">MSFRPLKWLRWLTPGLKIKRWIFLGALSLLLIVTSLILSLEAIPITRAFIKGLSYFIHDISSKIPIQIIALILFLIGFIALIYSIRGLVKQIVKPMQIGSRRDVVELLWLERQLKKRPQVVVIGGGTGQSTVLRGLKYYPINLTAIVTPFDDGGSSGFIRKELGFLPPGDIRNCLAALSLQEDLLGAVLQYRFKGIPGLEGHPVGNILLAAATEITGDFLKAINMVEKIISARGHVMPSTLFNTKLCAKLKDGSIVEGESNISKSIYPIENIFLDPTPPSAYPEAIRKINEADAIVIGPGSLFTSILPNLLMKDLLEAIRNSSAIKIYVCNIMTQPGETGGYKASDHVKAFLETLGFLPFDIVLLNNKKPEKLINYYEEKGSEIVINDLPELEKFKLKIVLEDLLYEENHIRHDHKKLAKIIFDNIFKGSKGSKLR</sequence>
<dbReference type="GO" id="GO:0043743">
    <property type="term" value="F:LPPG:FO 2-phospho-L-lactate transferase activity"/>
    <property type="evidence" value="ECO:0007669"/>
    <property type="project" value="InterPro"/>
</dbReference>
<reference evidence="4" key="1">
    <citation type="journal article" date="2020" name="mSystems">
        <title>Genome- and Community-Level Interaction Insights into Carbon Utilization and Element Cycling Functions of Hydrothermarchaeota in Hydrothermal Sediment.</title>
        <authorList>
            <person name="Zhou Z."/>
            <person name="Liu Y."/>
            <person name="Xu W."/>
            <person name="Pan J."/>
            <person name="Luo Z.H."/>
            <person name="Li M."/>
        </authorList>
    </citation>
    <scope>NUCLEOTIDE SEQUENCE [LARGE SCALE GENOMIC DNA]</scope>
    <source>
        <strain evidence="4">SpSt-1019</strain>
    </source>
</reference>
<dbReference type="Gene3D" id="3.40.50.10680">
    <property type="entry name" value="CofD-like domains"/>
    <property type="match status" value="1"/>
</dbReference>
<accession>A0A7C5KC41</accession>
<dbReference type="InterPro" id="IPR002882">
    <property type="entry name" value="CofD"/>
</dbReference>
<comment type="subcellular location">
    <subcellularLocation>
        <location evidence="2">Cytoplasm</location>
    </subcellularLocation>
</comment>
<evidence type="ECO:0000313" key="4">
    <source>
        <dbReference type="EMBL" id="HHI65140.1"/>
    </source>
</evidence>
<dbReference type="PANTHER" id="PTHR30135:SF3">
    <property type="entry name" value="GLUCONEOGENESIS FACTOR-RELATED"/>
    <property type="match status" value="1"/>
</dbReference>
<feature type="transmembrane region" description="Helical" evidence="3">
    <location>
        <begin position="21"/>
        <end position="44"/>
    </location>
</feature>
<keyword evidence="3" id="KW-0472">Membrane</keyword>
<dbReference type="InterPro" id="IPR038136">
    <property type="entry name" value="CofD-like_dom_sf"/>
</dbReference>
<dbReference type="NCBIfam" id="TIGR01826">
    <property type="entry name" value="CofD_related"/>
    <property type="match status" value="1"/>
</dbReference>
<proteinExistence type="inferred from homology"/>
<organism evidence="4">
    <name type="scientific">Thermodesulfobium narugense</name>
    <dbReference type="NCBI Taxonomy" id="184064"/>
    <lineage>
        <taxon>Bacteria</taxon>
        <taxon>Pseudomonadati</taxon>
        <taxon>Thermodesulfobiota</taxon>
        <taxon>Thermodesulfobiia</taxon>
        <taxon>Thermodesulfobiales</taxon>
        <taxon>Thermodesulfobiaceae</taxon>
        <taxon>Thermodesulfobium</taxon>
    </lineage>
</organism>
<dbReference type="SUPFAM" id="SSF142338">
    <property type="entry name" value="CofD-like"/>
    <property type="match status" value="1"/>
</dbReference>
<keyword evidence="3" id="KW-1133">Transmembrane helix</keyword>
<protein>
    <recommendedName>
        <fullName evidence="2">Putative gluconeogenesis factor</fullName>
    </recommendedName>
</protein>
<name>A0A7C5KC41_9BACT</name>
<gene>
    <name evidence="4" type="ORF">ENL70_01150</name>
</gene>
<dbReference type="EMBL" id="DRUY01000042">
    <property type="protein sequence ID" value="HHI65140.1"/>
    <property type="molecule type" value="Genomic_DNA"/>
</dbReference>
<keyword evidence="1 2" id="KW-0963">Cytoplasm</keyword>
<dbReference type="InterPro" id="IPR010119">
    <property type="entry name" value="Gluconeogen_factor"/>
</dbReference>
<comment type="function">
    <text evidence="2">Required for morphogenesis under gluconeogenic growth conditions.</text>
</comment>
<dbReference type="CDD" id="cd07187">
    <property type="entry name" value="YvcK_like"/>
    <property type="match status" value="1"/>
</dbReference>
<dbReference type="AlphaFoldDB" id="A0A7C5KC41"/>
<comment type="caution">
    <text evidence="4">The sequence shown here is derived from an EMBL/GenBank/DDBJ whole genome shotgun (WGS) entry which is preliminary data.</text>
</comment>
<evidence type="ECO:0000256" key="2">
    <source>
        <dbReference type="HAMAP-Rule" id="MF_00973"/>
    </source>
</evidence>
<dbReference type="GO" id="GO:0008360">
    <property type="term" value="P:regulation of cell shape"/>
    <property type="evidence" value="ECO:0007669"/>
    <property type="project" value="UniProtKB-UniRule"/>
</dbReference>
<feature type="transmembrane region" description="Helical" evidence="3">
    <location>
        <begin position="64"/>
        <end position="85"/>
    </location>
</feature>
<dbReference type="GO" id="GO:0005737">
    <property type="term" value="C:cytoplasm"/>
    <property type="evidence" value="ECO:0007669"/>
    <property type="project" value="UniProtKB-SubCell"/>
</dbReference>
<comment type="similarity">
    <text evidence="2">Belongs to the gluconeogenesis factor family.</text>
</comment>
<evidence type="ECO:0000256" key="3">
    <source>
        <dbReference type="SAM" id="Phobius"/>
    </source>
</evidence>
<dbReference type="Pfam" id="PF01933">
    <property type="entry name" value="CofD"/>
    <property type="match status" value="1"/>
</dbReference>